<evidence type="ECO:0000313" key="3">
    <source>
        <dbReference type="Proteomes" id="UP000216188"/>
    </source>
</evidence>
<proteinExistence type="predicted"/>
<dbReference type="EMBL" id="NNRM01000013">
    <property type="protein sequence ID" value="OYR28550.1"/>
    <property type="molecule type" value="Genomic_DNA"/>
</dbReference>
<keyword evidence="3" id="KW-1185">Reference proteome</keyword>
<organism evidence="2 3">
    <name type="scientific">Brucella pseudogrignonensis</name>
    <dbReference type="NCBI Taxonomy" id="419475"/>
    <lineage>
        <taxon>Bacteria</taxon>
        <taxon>Pseudomonadati</taxon>
        <taxon>Pseudomonadota</taxon>
        <taxon>Alphaproteobacteria</taxon>
        <taxon>Hyphomicrobiales</taxon>
        <taxon>Brucellaceae</taxon>
        <taxon>Brucella/Ochrobactrum group</taxon>
        <taxon>Brucella</taxon>
    </lineage>
</organism>
<name>A0A256GNL2_9HYPH</name>
<sequence>MTRQTAKSITRNQSPNLKQIKKPGANAAGLLPFLIDDEEG</sequence>
<evidence type="ECO:0000313" key="2">
    <source>
        <dbReference type="EMBL" id="OYR28550.1"/>
    </source>
</evidence>
<reference evidence="2 3" key="1">
    <citation type="submission" date="2017-07" db="EMBL/GenBank/DDBJ databases">
        <title>Phylogenetic study on the rhizospheric bacterium Ochrobactrum sp. A44.</title>
        <authorList>
            <person name="Krzyzanowska D.M."/>
            <person name="Ossowicki A."/>
            <person name="Rajewska M."/>
            <person name="Maciag T."/>
            <person name="Kaczynski Z."/>
            <person name="Czerwicka M."/>
            <person name="Jafra S."/>
        </authorList>
    </citation>
    <scope>NUCLEOTIDE SEQUENCE [LARGE SCALE GENOMIC DNA]</scope>
    <source>
        <strain evidence="2 3">CCUG 30717</strain>
    </source>
</reference>
<comment type="caution">
    <text evidence="2">The sequence shown here is derived from an EMBL/GenBank/DDBJ whole genome shotgun (WGS) entry which is preliminary data.</text>
</comment>
<gene>
    <name evidence="2" type="ORF">CEV34_1102</name>
</gene>
<accession>A0A256GNL2</accession>
<protein>
    <submittedName>
        <fullName evidence="2">Uncharacterized protein</fullName>
    </submittedName>
</protein>
<feature type="compositionally biased region" description="Polar residues" evidence="1">
    <location>
        <begin position="1"/>
        <end position="17"/>
    </location>
</feature>
<dbReference type="AlphaFoldDB" id="A0A256GNL2"/>
<feature type="region of interest" description="Disordered" evidence="1">
    <location>
        <begin position="1"/>
        <end position="25"/>
    </location>
</feature>
<dbReference type="Proteomes" id="UP000216188">
    <property type="component" value="Unassembled WGS sequence"/>
</dbReference>
<evidence type="ECO:0000256" key="1">
    <source>
        <dbReference type="SAM" id="MobiDB-lite"/>
    </source>
</evidence>